<dbReference type="Proteomes" id="UP001162992">
    <property type="component" value="Chromosome 16"/>
</dbReference>
<organism evidence="1 2">
    <name type="scientific">Diphasiastrum complanatum</name>
    <name type="common">Issler's clubmoss</name>
    <name type="synonym">Lycopodium complanatum</name>
    <dbReference type="NCBI Taxonomy" id="34168"/>
    <lineage>
        <taxon>Eukaryota</taxon>
        <taxon>Viridiplantae</taxon>
        <taxon>Streptophyta</taxon>
        <taxon>Embryophyta</taxon>
        <taxon>Tracheophyta</taxon>
        <taxon>Lycopodiopsida</taxon>
        <taxon>Lycopodiales</taxon>
        <taxon>Lycopodiaceae</taxon>
        <taxon>Lycopodioideae</taxon>
        <taxon>Diphasiastrum</taxon>
    </lineage>
</organism>
<keyword evidence="2" id="KW-1185">Reference proteome</keyword>
<gene>
    <name evidence="1" type="ORF">O6H91_16G026800</name>
</gene>
<protein>
    <submittedName>
        <fullName evidence="1">Uncharacterized protein</fullName>
    </submittedName>
</protein>
<reference evidence="2" key="1">
    <citation type="journal article" date="2024" name="Proc. Natl. Acad. Sci. U.S.A.">
        <title>Extraordinary preservation of gene collinearity over three hundred million years revealed in homosporous lycophytes.</title>
        <authorList>
            <person name="Li C."/>
            <person name="Wickell D."/>
            <person name="Kuo L.Y."/>
            <person name="Chen X."/>
            <person name="Nie B."/>
            <person name="Liao X."/>
            <person name="Peng D."/>
            <person name="Ji J."/>
            <person name="Jenkins J."/>
            <person name="Williams M."/>
            <person name="Shu S."/>
            <person name="Plott C."/>
            <person name="Barry K."/>
            <person name="Rajasekar S."/>
            <person name="Grimwood J."/>
            <person name="Han X."/>
            <person name="Sun S."/>
            <person name="Hou Z."/>
            <person name="He W."/>
            <person name="Dai G."/>
            <person name="Sun C."/>
            <person name="Schmutz J."/>
            <person name="Leebens-Mack J.H."/>
            <person name="Li F.W."/>
            <person name="Wang L."/>
        </authorList>
    </citation>
    <scope>NUCLEOTIDE SEQUENCE [LARGE SCALE GENOMIC DNA]</scope>
    <source>
        <strain evidence="2">cv. PW_Plant_1</strain>
    </source>
</reference>
<comment type="caution">
    <text evidence="1">The sequence shown here is derived from an EMBL/GenBank/DDBJ whole genome shotgun (WGS) entry which is preliminary data.</text>
</comment>
<dbReference type="EMBL" id="CM055107">
    <property type="protein sequence ID" value="KAJ7526877.1"/>
    <property type="molecule type" value="Genomic_DNA"/>
</dbReference>
<accession>A0ACC2BBS4</accession>
<sequence length="380" mass="42366">MSQEGALDNDATMGFDENHDPGGSSGDDFSTIIPGLPNWAAQQCLARVPRGMYQRLRSVSTAWRDNLRPDVIYPIRSAEGISEAWLYMTLMGHEVFHALDPALMVWHELPSIPWDQCYAMGDKECFVAGRQLLMVGPSLQGMRVLPMIRRYSLDENEWSIAPPMNVSRCLFASATSDSAAFVAGGARFASRDPLNSAEMFFSQTNRWQMLPDMHTARKECSGFVMDGCFYVIGGSNEKDEAYTSAECYNPRTRRWTLVPYMWPESVRLQGGTLAPAPPLVAVVGNKLYAWDHPNGLLKKYNKSSNRWAVVGGAPGRLPNPQSHGWGLGFKAVGNELWLIGGSDPEIPFIDAWRPDTQSWRRVAQTWNGQAFVFNCAVMKA</sequence>
<evidence type="ECO:0000313" key="1">
    <source>
        <dbReference type="EMBL" id="KAJ7526877.1"/>
    </source>
</evidence>
<proteinExistence type="predicted"/>
<name>A0ACC2BBS4_DIPCM</name>
<evidence type="ECO:0000313" key="2">
    <source>
        <dbReference type="Proteomes" id="UP001162992"/>
    </source>
</evidence>